<dbReference type="Gene3D" id="3.10.690.10">
    <property type="entry name" value="Bifunctional nuclease domain"/>
    <property type="match status" value="1"/>
</dbReference>
<organism evidence="3 4">
    <name type="scientific">Persephonella hydrogeniphila</name>
    <dbReference type="NCBI Taxonomy" id="198703"/>
    <lineage>
        <taxon>Bacteria</taxon>
        <taxon>Pseudomonadati</taxon>
        <taxon>Aquificota</taxon>
        <taxon>Aquificia</taxon>
        <taxon>Aquificales</taxon>
        <taxon>Hydrogenothermaceae</taxon>
        <taxon>Persephonella</taxon>
    </lineage>
</organism>
<evidence type="ECO:0000259" key="2">
    <source>
        <dbReference type="PROSITE" id="PS51658"/>
    </source>
</evidence>
<feature type="domain" description="BFN" evidence="2">
    <location>
        <begin position="1"/>
        <end position="133"/>
    </location>
</feature>
<name>A0A285NK84_9AQUI</name>
<dbReference type="Pfam" id="PF02577">
    <property type="entry name" value="BFN_dom"/>
    <property type="match status" value="1"/>
</dbReference>
<evidence type="ECO:0000256" key="1">
    <source>
        <dbReference type="SAM" id="MobiDB-lite"/>
    </source>
</evidence>
<keyword evidence="4" id="KW-1185">Reference proteome</keyword>
<evidence type="ECO:0000313" key="4">
    <source>
        <dbReference type="Proteomes" id="UP000219036"/>
    </source>
</evidence>
<dbReference type="OrthoDB" id="9788698at2"/>
<dbReference type="EMBL" id="OBEI01000008">
    <property type="protein sequence ID" value="SNZ09902.1"/>
    <property type="molecule type" value="Genomic_DNA"/>
</dbReference>
<proteinExistence type="predicted"/>
<dbReference type="RefSeq" id="WP_097000816.1">
    <property type="nucleotide sequence ID" value="NZ_OBEI01000008.1"/>
</dbReference>
<dbReference type="PANTHER" id="PTHR15160:SF1">
    <property type="entry name" value="VON HIPPEL-LINDAU DISEASE TUMOR SUPPRESSOR"/>
    <property type="match status" value="1"/>
</dbReference>
<reference evidence="4" key="1">
    <citation type="submission" date="2017-09" db="EMBL/GenBank/DDBJ databases">
        <authorList>
            <person name="Varghese N."/>
            <person name="Submissions S."/>
        </authorList>
    </citation>
    <scope>NUCLEOTIDE SEQUENCE [LARGE SCALE GENOMIC DNA]</scope>
    <source>
        <strain evidence="4">DSM 15103</strain>
    </source>
</reference>
<dbReference type="AlphaFoldDB" id="A0A285NK84"/>
<feature type="region of interest" description="Disordered" evidence="1">
    <location>
        <begin position="138"/>
        <end position="157"/>
    </location>
</feature>
<evidence type="ECO:0000313" key="3">
    <source>
        <dbReference type="EMBL" id="SNZ09902.1"/>
    </source>
</evidence>
<dbReference type="SUPFAM" id="SSF103256">
    <property type="entry name" value="Hypothetical protein TM0160"/>
    <property type="match status" value="1"/>
</dbReference>
<dbReference type="InterPro" id="IPR036104">
    <property type="entry name" value="BFN_sf"/>
</dbReference>
<dbReference type="PANTHER" id="PTHR15160">
    <property type="entry name" value="VON HIPPEL-LINDAU PROTEIN"/>
    <property type="match status" value="1"/>
</dbReference>
<dbReference type="InterPro" id="IPR003729">
    <property type="entry name" value="Bi_nuclease_dom"/>
</dbReference>
<accession>A0A285NK84</accession>
<sequence length="195" mass="22120">MIQVKVRNIGLDSITGSPIVMLSNIENEDEIFPIWIGVSEAEGIIISQSGVQTPRPLTYDLMKDIIESLGGEVEYVAIVDKKENAYIAEIVIKKDGEEIHIDSRPSDAINIALRFNAPIYLEENVVQKVNLKDIQEASEKQENTQAEKAEKPQEIKTEVIEAEPEVDKELEEFRKMLENIKPEDFAIKPEEKKEE</sequence>
<dbReference type="PROSITE" id="PS51658">
    <property type="entry name" value="BFN"/>
    <property type="match status" value="1"/>
</dbReference>
<gene>
    <name evidence="3" type="ORF">SAMN06265182_1655</name>
</gene>
<dbReference type="GO" id="GO:0004518">
    <property type="term" value="F:nuclease activity"/>
    <property type="evidence" value="ECO:0007669"/>
    <property type="project" value="InterPro"/>
</dbReference>
<protein>
    <recommendedName>
        <fullName evidence="2">BFN domain-containing protein</fullName>
    </recommendedName>
</protein>
<dbReference type="Proteomes" id="UP000219036">
    <property type="component" value="Unassembled WGS sequence"/>
</dbReference>